<organism evidence="14 15">
    <name type="scientific">Streptomyces lavendulae subsp. lavendulae</name>
    <dbReference type="NCBI Taxonomy" id="58340"/>
    <lineage>
        <taxon>Bacteria</taxon>
        <taxon>Bacillati</taxon>
        <taxon>Actinomycetota</taxon>
        <taxon>Actinomycetes</taxon>
        <taxon>Kitasatosporales</taxon>
        <taxon>Streptomycetaceae</taxon>
        <taxon>Streptomyces</taxon>
    </lineage>
</organism>
<gene>
    <name evidence="14" type="primary">eryA8</name>
    <name evidence="14" type="ORF">SLAV_08330</name>
</gene>
<dbReference type="GO" id="GO:0004312">
    <property type="term" value="F:fatty acid synthase activity"/>
    <property type="evidence" value="ECO:0007669"/>
    <property type="project" value="TreeGrafter"/>
</dbReference>
<dbReference type="SUPFAM" id="SSF53901">
    <property type="entry name" value="Thiolase-like"/>
    <property type="match status" value="4"/>
</dbReference>
<feature type="region of interest" description="C-terminal hotdog fold" evidence="9">
    <location>
        <begin position="5861"/>
        <end position="5999"/>
    </location>
</feature>
<dbReference type="InterPro" id="IPR014043">
    <property type="entry name" value="Acyl_transferase_dom"/>
</dbReference>
<evidence type="ECO:0000256" key="9">
    <source>
        <dbReference type="PROSITE-ProRule" id="PRU01363"/>
    </source>
</evidence>
<dbReference type="InterPro" id="IPR041618">
    <property type="entry name" value="PKS_DE"/>
</dbReference>
<feature type="active site" description="Proton acceptor; for dehydratase activity" evidence="9">
    <location>
        <position position="5746"/>
    </location>
</feature>
<evidence type="ECO:0000259" key="11">
    <source>
        <dbReference type="PROSITE" id="PS50075"/>
    </source>
</evidence>
<dbReference type="InterPro" id="IPR050091">
    <property type="entry name" value="PKS_NRPS_Biosynth_Enz"/>
</dbReference>
<dbReference type="SMART" id="SM00826">
    <property type="entry name" value="PKS_DH"/>
    <property type="match status" value="2"/>
</dbReference>
<dbReference type="InterPro" id="IPR009081">
    <property type="entry name" value="PP-bd_ACP"/>
</dbReference>
<feature type="domain" description="PKS/mFAS DH" evidence="13">
    <location>
        <begin position="5714"/>
        <end position="5999"/>
    </location>
</feature>
<dbReference type="GO" id="GO:0006633">
    <property type="term" value="P:fatty acid biosynthetic process"/>
    <property type="evidence" value="ECO:0007669"/>
    <property type="project" value="InterPro"/>
</dbReference>
<dbReference type="InterPro" id="IPR055123">
    <property type="entry name" value="SpnB-like_Rossmann"/>
</dbReference>
<evidence type="ECO:0000259" key="13">
    <source>
        <dbReference type="PROSITE" id="PS52019"/>
    </source>
</evidence>
<dbReference type="GO" id="GO:0047879">
    <property type="term" value="F:erythronolide synthase activity"/>
    <property type="evidence" value="ECO:0007669"/>
    <property type="project" value="UniProtKB-EC"/>
</dbReference>
<evidence type="ECO:0000256" key="10">
    <source>
        <dbReference type="SAM" id="MobiDB-lite"/>
    </source>
</evidence>
<dbReference type="PROSITE" id="PS00012">
    <property type="entry name" value="PHOSPHOPANTETHEINE"/>
    <property type="match status" value="4"/>
</dbReference>
<dbReference type="RefSeq" id="WP_100660818.1">
    <property type="nucleotide sequence ID" value="NZ_CP024985.1"/>
</dbReference>
<feature type="compositionally biased region" description="Low complexity" evidence="10">
    <location>
        <begin position="6491"/>
        <end position="6509"/>
    </location>
</feature>
<dbReference type="NCBIfam" id="NF045894">
    <property type="entry name" value="PKS_plus_SDR"/>
    <property type="match status" value="1"/>
</dbReference>
<dbReference type="PANTHER" id="PTHR43775">
    <property type="entry name" value="FATTY ACID SYNTHASE"/>
    <property type="match status" value="1"/>
</dbReference>
<feature type="domain" description="Carrier" evidence="11">
    <location>
        <begin position="6527"/>
        <end position="6602"/>
    </location>
</feature>
<dbReference type="Pfam" id="PF02801">
    <property type="entry name" value="Ketoacyl-synt_C"/>
    <property type="match status" value="4"/>
</dbReference>
<comment type="pathway">
    <text evidence="2">Antibiotic biosynthesis.</text>
</comment>
<evidence type="ECO:0000259" key="12">
    <source>
        <dbReference type="PROSITE" id="PS52004"/>
    </source>
</evidence>
<feature type="domain" description="Ketosynthase family 3 (KS3)" evidence="12">
    <location>
        <begin position="1832"/>
        <end position="2258"/>
    </location>
</feature>
<dbReference type="Gene3D" id="3.40.50.720">
    <property type="entry name" value="NAD(P)-binding Rossmann-like Domain"/>
    <property type="match status" value="4"/>
</dbReference>
<feature type="active site" description="Proton acceptor; for dehydratase activity" evidence="9">
    <location>
        <position position="957"/>
    </location>
</feature>
<feature type="region of interest" description="Disordered" evidence="10">
    <location>
        <begin position="1009"/>
        <end position="1037"/>
    </location>
</feature>
<dbReference type="SMART" id="SM00827">
    <property type="entry name" value="PKS_AT"/>
    <property type="match status" value="4"/>
</dbReference>
<keyword evidence="3" id="KW-0596">Phosphopantetheine</keyword>
<dbReference type="SUPFAM" id="SSF47336">
    <property type="entry name" value="ACP-like"/>
    <property type="match status" value="4"/>
</dbReference>
<dbReference type="Pfam" id="PF14765">
    <property type="entry name" value="PS-DH"/>
    <property type="match status" value="2"/>
</dbReference>
<evidence type="ECO:0000256" key="4">
    <source>
        <dbReference type="ARBA" id="ARBA00022553"/>
    </source>
</evidence>
<dbReference type="KEGG" id="slx:SLAV_08330"/>
<dbReference type="Pfam" id="PF00698">
    <property type="entry name" value="Acyl_transf_1"/>
    <property type="match status" value="4"/>
</dbReference>
<evidence type="ECO:0000256" key="5">
    <source>
        <dbReference type="ARBA" id="ARBA00022679"/>
    </source>
</evidence>
<dbReference type="GO" id="GO:0004315">
    <property type="term" value="F:3-oxoacyl-[acyl-carrier-protein] synthase activity"/>
    <property type="evidence" value="ECO:0007669"/>
    <property type="project" value="InterPro"/>
</dbReference>
<protein>
    <submittedName>
        <fullName evidence="14">Erythronolide synthase, modules 1 and 2</fullName>
        <ecNumber evidence="14">2.3.1.94</ecNumber>
    </submittedName>
</protein>
<dbReference type="Pfam" id="PF22953">
    <property type="entry name" value="SpnB_Rossmann"/>
    <property type="match status" value="2"/>
</dbReference>
<evidence type="ECO:0000256" key="2">
    <source>
        <dbReference type="ARBA" id="ARBA00004792"/>
    </source>
</evidence>
<evidence type="ECO:0000256" key="1">
    <source>
        <dbReference type="ARBA" id="ARBA00001957"/>
    </source>
</evidence>
<dbReference type="InterPro" id="IPR018201">
    <property type="entry name" value="Ketoacyl_synth_AS"/>
</dbReference>
<feature type="domain" description="Ketosynthase family 3 (KS3)" evidence="12">
    <location>
        <begin position="34"/>
        <end position="460"/>
    </location>
</feature>
<dbReference type="Gene3D" id="3.10.129.110">
    <property type="entry name" value="Polyketide synthase dehydratase"/>
    <property type="match status" value="2"/>
</dbReference>
<feature type="region of interest" description="N-terminal hotdog fold" evidence="9">
    <location>
        <begin position="925"/>
        <end position="1052"/>
    </location>
</feature>
<feature type="domain" description="Carrier" evidence="11">
    <location>
        <begin position="1732"/>
        <end position="1807"/>
    </location>
</feature>
<dbReference type="PROSITE" id="PS00606">
    <property type="entry name" value="KS3_1"/>
    <property type="match status" value="4"/>
</dbReference>
<dbReference type="CDD" id="cd08952">
    <property type="entry name" value="KR_1_SDR_x"/>
    <property type="match status" value="2"/>
</dbReference>
<dbReference type="InterPro" id="IPR014031">
    <property type="entry name" value="Ketoacyl_synth_C"/>
</dbReference>
<dbReference type="InterPro" id="IPR016035">
    <property type="entry name" value="Acyl_Trfase/lysoPLipase"/>
</dbReference>
<dbReference type="FunFam" id="1.10.1200.10:FF:000007">
    <property type="entry name" value="Probable polyketide synthase pks17"/>
    <property type="match status" value="4"/>
</dbReference>
<dbReference type="Pfam" id="PF08990">
    <property type="entry name" value="Docking"/>
    <property type="match status" value="1"/>
</dbReference>
<accession>A0A2K8PBR0</accession>
<dbReference type="InterPro" id="IPR020841">
    <property type="entry name" value="PKS_Beta-ketoAc_synthase_dom"/>
</dbReference>
<dbReference type="Pfam" id="PF00550">
    <property type="entry name" value="PP-binding"/>
    <property type="match status" value="4"/>
</dbReference>
<dbReference type="InterPro" id="IPR014030">
    <property type="entry name" value="Ketoacyl_synth_N"/>
</dbReference>
<dbReference type="SUPFAM" id="SSF51735">
    <property type="entry name" value="NAD(P)-binding Rossmann-fold domains"/>
    <property type="match status" value="8"/>
</dbReference>
<dbReference type="InterPro" id="IPR036291">
    <property type="entry name" value="NAD(P)-bd_dom_sf"/>
</dbReference>
<dbReference type="SUPFAM" id="SSF55048">
    <property type="entry name" value="Probable ACP-binding domain of malonyl-CoA ACP transacylase"/>
    <property type="match status" value="4"/>
</dbReference>
<dbReference type="Gene3D" id="1.10.1200.10">
    <property type="entry name" value="ACP-like"/>
    <property type="match status" value="4"/>
</dbReference>
<dbReference type="Gene3D" id="6.10.140.1830">
    <property type="match status" value="1"/>
</dbReference>
<keyword evidence="15" id="KW-1185">Reference proteome</keyword>
<evidence type="ECO:0000256" key="8">
    <source>
        <dbReference type="ARBA" id="ARBA00023315"/>
    </source>
</evidence>
<evidence type="ECO:0000313" key="14">
    <source>
        <dbReference type="EMBL" id="ATZ23550.1"/>
    </source>
</evidence>
<dbReference type="Pfam" id="PF21089">
    <property type="entry name" value="PKS_DH_N"/>
    <property type="match status" value="2"/>
</dbReference>
<dbReference type="InterPro" id="IPR032821">
    <property type="entry name" value="PKS_assoc"/>
</dbReference>
<dbReference type="CDD" id="cd08956">
    <property type="entry name" value="KR_3_FAS_SDR_x"/>
    <property type="match status" value="2"/>
</dbReference>
<dbReference type="SUPFAM" id="SSF52151">
    <property type="entry name" value="FabD/lysophospholipase-like"/>
    <property type="match status" value="4"/>
</dbReference>
<keyword evidence="8 14" id="KW-0012">Acyltransferase</keyword>
<sequence length="6691" mass="692404">MTTPDVKVVEALRASLKETERLRRRNQELTDASREPIAIVGMSCRFPGGIGSPEDLWKLVESGGDAISGFPADRGWDVESLYDPDPDHAGTTYARHGGFLHEAPDFDASFFGISPREALAMDPQQRLLLETTWEVFERAGIDPGTLRGSRAGVFVGASANAYGAGSGELPEGVEGHLLTGTASSVVSGRLAYVFGLEGPAATVDTACSSSSVALHMAVQALRQGECSLALAAGVTVLAGPEVFVEFSRQRGLSPDGRCKSFAEAADGTGWSEGVGVLLVERLSDARRNGHRVLAVVRGSAVNQDGASNGLTAPNGPAQQRVIRQALESARLAPADIDVVEAHGTGTTLGDPIEAQALLATYGQDRPEGQPLWLGSLKSNLGHTQNVAGIAGVIKMVMAMRHGVLPRTLHVDEPTSHVDWEAGAVSLLTEQRAWPETGRPYRAGVSAFGVSGTNVHTIIEQAPEADRTTETVPESGSGAPTGVPVVPWILSAKGRDALREQAARLLAHAEEHPGLDPVDVARSLAVGRSAFEDRAAVVAADREGLLAGLAALAEDGSAAGVVTGSPQGGKVAFLFTGQGSQRLGMGRELYDAFPVFATALDEVCARFELPLKDVLFGTDAGLLDETRYTQPALFAVEVALFRLVEAWGLKPDYLSGHSIGEIAAAHAAGVLSLDDACALVAARGRLMQALPSGGVMIAVQASEDEVLPLLTDRVSIAAVNGPTSVVIAGDEDAAVAVVEALSDRKTKRLTVSHAFHSPHMDGMLDDFRQVVQGITFGAPRIPVVSNLTGALVSDEMGSAEFWVRHVREAVRFLDGIRALEAAGVTTYLELGPDGVLSALAQDCVTDGNPAFAPLLRKGRAEAETLVTALAQAHAHGATVDWAAYCGGTGTRRVDLPTYAFQRQRYWIEPGAPSGDLGAVGLDEAAHPLLGATVALADSEGFVYTALLSPTTHPWLVDHAVMGSVLLPGTAFVDLAIWAGDQVGCDLVEELTLEAPLVLPERGGVQLQMHISAPDGDGSGRRSFSISSRPKDGATDESWTRHAGGVLAPGAAPAPAPFAAGQWPPAGAEPLATDDLYADLAEVGMGYGPAFRGLTAAWRHGDGICAEVALPEEVASAAADFGLHPALLDAALHTLGLGVLGGTEGEGRLPFAWSGVTLHASGADALRVHLAPTGTGGGVRLEIADATGAPVATVDSLVLRAVSAEQVRAAGTAHHESVFRVEWTALPAPAAPAGRWAVLGAAVPAALLGAVPAGDAITVHADLADLAAAVEAGAPVPEAVFAAYGQAADGADTDAAPELSADAVHRAAHHALALAQTWLGEGPFTGDRFAVTRLVVLTRGALTTGADGTATDPSGDAVTEPVTDPVHAAVRGLLRSAQAEHPDRLLLLDTDADEASVRALPAALATALASGEPQLAVRAGTVLVPRLARVARDAEAEQPAPAGFAYTPGSTVLITGAGGLLGGLIARRLVAEHGVRHLLLVGRRGGSTPEAQALGAELAADGVTVTWAACDVADRDALAAVLAAVPAEHPLGAVVHTAGVLDDGVITSLTPERLSAVLRPKVDAACHLHALTRDLDLSAFLLFSSIGGVFGGAGQGNYAAANVFLDVLAQHRRSLGLPATSLAWALWADGAGMAGSLSDADVSRMTRGGLPPLTSAEGLDLFDLVHRLDEPAPVLMRVDLPGLRAQAQNGTLSPLLRGLVRVPVRRSANGAATAGGLSGLRQRLAGLPAAEQDRMLLDLVRKQVAAALGYPGASSVEPGRSFKELGFDSLTAVELRNLLGEATGRRLPATLVFDYPTATALAQYLREEIVGDLAADAALPARRAAATTARAEDDDPIAIVAMSCRFPGGVRTPEDLWRMLAEGRDGITAFPADRGWDLDALYSDDPDREGTSYVREGGFLHEAAEFDAPFFGISPREALAMDPQQRLLLETTWETFERAGIDPTGLGGSRTGVFVGSNAQDYLQLWLNDGDGLEGHLGTGNAASVVSGRISYSFGLEGPAVTVDTACSSSLVTLHLAAQSLRRGECDMALSGAVTIMSTPGAFTEFSRQRGLAENGRIKAFAASADGTIWSEGVGLLLLERLSDARRNGHPVLAVVRGTAVNQDGASNGLTAPNGPSQQRVIREALADAGLTAADVDAVEAHGTGTKLGDPIEAQALLATYGQDRPEGRPLLLGSVKSNIGHTQAVAGVAGVIKMVMAMGHGELPQTLHIDEPTPYVDWSAGDIELLTERREWPETGRPRRAGISSFGYSGTNAHAVIEQAPQPAAATAPAPAPAGPGLPVLPWLVSGRSAAALRAQAERLIPTAADAVAAPGGRGALDLGYSLAAHRAALEHRAVVLGAPSDGDALVARLTALAVGEPVPGLVRGTVSSGGLAFLFTGQGSQRLGMGRELYDAFPAFAEALDAVCQGLSLELPLKDVLFGADAALLDRTEYTQPALFAVEVALFRLLESWGVRPDFLSGHSIGEIAAAHVAGVLSLEDACVLVAARGRLMQALPSGGVMIAVQASEDEVLPLLTDRVSIAAVNGPTSVVIAGDEDAAVAVVEALSDRKTKRLTVSHAFHSPHMDGMLDDFRQVVAGLAFETPRIQIVSNLTGAIVSDEMASADFWVRHVREAVRFLDGVRALEAAGVTTFLELGPDGVLSALAQDCLTGDADVALAPVLRTGRGEAESLGGAVAQAHVRGVEVDWSAYFAGTGARRIELPTYAFQRRRYWPETVLSVGATAPVTAVGAVDARFWEAVESGDLSSLASELHVADDARVSDLVPALSAWRRQGQEQSEVDGWRYRVSWKPVADSVGGARLSGVWLVVVPAGGVDDSAVVEGLTARGAEVLRVVVEPGTDRAALAGLLTGAGPVAGVVSLLALDEAAGVVATAALVQALGDAGVGAPLWCLTRGAVSVGRSDRLVSVVQAQVWGLGRVAALEVPERWGGLVDLPEVWDERAMGRLAGVLAGGLAGEDQVAVRSSGVFGRRLVRAAAGDSGSWVPSGTVLVTGGTGALGGRVARWLAGAGAERLVLTSRRGVDAPGAAELAAELAETGVEVSVVACDASDREALRELLAAEAETLTAVVHTAGVLDDGVLDALTPERFESVLRAKATSALNLHELTVELGIELSAFVLFSSMSGTIGAAGQGNYAAANAYLDALAEQRRAAGLAATSLAWGPWAGSGMAADEAMDARMRRGGIPPMNADLAITALRQAVGSDEAALTVADFDWAAFAPGFTAVRAGRLLADLPEAATRSAERAEDRPERTGSSLAEQLRGLSAGDRAPFLLDLVRTRVAEVLGHSGADDVEAGRAFREIGFDSLTAVELRNRLGATTGLRLPATLVYDYPTPAALAGYLLAELLGAQTEAAGPVATVVDDDPIAIVAMSCRFPGGVRTPEDLWQLLASGTDAIAELPLDRGWDLDALYDADPGAQGTSYAREGGFLYDVADFDADFFGISPREALAMDPQQRLLLETSWEAFERAGIDPETLRGSQAGVFVGTNGQDYLSVLLEEPAGLEGHLGTGNAASVVSGRLSYVFGLEGPAVTVDTACSSSLVALHWAIQALRNGECSLALAGGVTVMSTPGTFIEFSRQRGLAADGRIKAFAAGADGTGWGEGVGMLLVERLSDARRNGHPVLAVVRGSAVNQDGASNGLTAPNGPSQQRVIRQALASAGLSAAEVDAVEAHGTGTTLGDPIEAQALLATYGQDRPEGRPLLLGSVKSNIGHTQAAAGVAGVIKMVMAMQHGQLPESLHIDRPSPQVDWEAGDIELLTERREWPETGRPRRAGISSFGFSGTNAHTIIEQAPDAESGADTAASVDPGLAPLPLVLSAKGAAGLRAQADGLRARLLADPGLRLSDVARTLAVGRSAFEDRAAVVAADREGLLAGLAALAEDGLAAGVVTGSPQGGKVAFLFTGQGSQRLGMGRELYEAFPVFAEALDEVCAWFDLDVPLKEVLFGSDAELLDRTGYTQPALFAVEVALFRLVESWGVKPDFLSGHSIGEIAAAHVAGVLSLDDACTLVAARGRLMQALPSGGVMIAVQASEDEVLPLLTDRVSIAAVNGPRSVVIAGDEDAATAVLEAFSDRKSKRLTVSHAFHSPHMDGMLADFRRVAEGLAYESPRIPVVSNLTGALVSDEMGSADFWVRHVREAVRFLDGIRALEAAGVTTYLELGPDGVLSALGQECLSVDGAAFVPLLRKGRPEAETAMTALARSHVRGIGVDWRAVHGTGAVRVDLPTYAFQRQRYWPRTPLVRRGGSQPRTGTDGWRYQVSWKPLTDSAAGAALSGAWLVAVPATGVDATAVVDALAARGAEVRRLVVEPGTDRAALAGLLTGAGPVAGVVSLLALDEAAGVVATAALVQALGDAGVGAPLWCLSRGAVSVGRSDRLVSAVQAQVWGLGRVAALEVPERWGGLVDLPEVWDERAMARLVGVLAGGSGEDQVAVRSSGVFGRRLVRAAALAEDAPSWAPSGTVLVTGGTGALGAHVARWLAGAGAQRLVLTSRRGADAPGAAELAAELAETGVEVSVVACDVADREALRTLLAAEADTLTAVVHTAGVLDDGVLDFLTPERFESVLRAKADSALNLHELTAELGIELSAFVLFSSVTGTWGTAGQANYAAANAYLDALAEQRRAAGLAATSIAWGPWAEGGMAADGALESRMRKGGVPPMAAGPAIGALHRALDADDAVVTVVDVDWDRFAPGFTAGRAGHLLAELPEARGALAARAGTDGRSDTAADGRDSLAGRLAGLSAAERDRMLLDLVRKEVAAVLGHTGVERVGAGRAFKELGFDSLTAVELRNRLGTATGLRLPATLIYDYPTSADLADHLRGELLGTGDAAALAAVSDRTGRAVEDDPIAIVAMSCRFPGGVRTPEDLWRLLASGGDAIGEFPADRGWDAEELFGPRSEQEAAYAREGGFLYDVAQFDPGFFGISPREALAMDPQQRLLLETSWEAFERAGIDPSSLRGSRAGVFVGTNGQDYLSLVLNSADGGDGFMSTGNSASVVSGRLSYVFGLEGPAVTVDTACSASLVALHLAVQALRSGECSIALAGGVTVMSTPGAFVEFARQGGLAADGRIKAFAEGADGTGWGEGVGMLLVERLSDARRNGHPVLAVVRGSAINQDGASNGLTAPNGPSQQRVIRQALASAGLSAAEVDVVEAHGTGTKLGDPIEAQALLATYGQDRPEGRPLLLGSIKSNIGHTQAAAGVAGVIKMVLAMRHGVLPQTLHVDAPTPHVDWTAGDVEILTERRDWPETGRPRRAGVSSFGVSGTNAHTILEQAPEDPEAEGAAESAGGSTWPWILSGKTQAALRDQAARLLAHLGDQRPVDVGHSLATGRALLDHRAVIVAGAEEEYREALTALAAGDSAAALTQGVATTEQQVAFLFTGQGSQRPGMGRELYDAFPVFADALDAVCARLDLELPLKDVLFGSDAEVLDRTEYAQPALFAVEVALFRLLESWGVRPDFVSGHSVGEIAAAHVAGVFSLEDACTLVAARGRLMQALPAGGVMIAVQASEAEVLPLLTDRVSIAAVNGPTSVVVAGDEDAAVKVAEAFPDRKTKRLTVSHAFHSPHMDGMLDGFRKVAEGITFAAPRIPVVSNLTGALVSDEMGSAGFWVRHVREAVRFLDGMRALEAAGVTTYLELGPDGVLSALAQDCVTEDAALFAPLLRKGRGEAEALAGALAQVHTRGVTVDWTAFYAGSGARRVDLPTYAFQRERYWVDSFAPSQDAVSLGIESAGHPLLGAAVELPDTGGFLFTGRLSRRTHSWLAEHVVADSAVVPGAAFVELALRAGEEAGCGHLEDLLHEAPLLLPEDGAVQLRVTVGGADATGRRTVQVHSRTEAGDGDVANGGTWSRHATGHLTETGAETEGSGSTAAATGPWPPTDAEEVPVAELYDRLAAAGQYHGTALRTLDRAWVRGDEVFAQARLSDELRSSAAGFALHPALLDAAVQMLGATTGTAGTLAREALTWRGVRLHAAGADTLRLRVTPGATDTVSAELADEQGAPVASVEALVTRELDAERFAVADRHAAHDALFRLDWVRTAVPAGAGAATLVVVGDADARSGLAATLGGAGVPVAAYEDLAALDEAVTAGRQALPDTVVMPFTAPEGTAPAGVAALDTVADGAREVTHRALAALQDWLGNGRFAGARLAVVTHGAVAAHADTEAGDLAGTPVWGLVRAAQTEHPDRFVLVDLDGADASGRALAGALASDEPELAVRGGALYAPRLARVAAADRTGAATGADGAAGRIDASGTVLVTGAAGGLAGLLTRHLVTEHGVRHLLLTGRRGGESEGAAELTDELAALGAEVTWAACDVADREALTALLASVPQERPLTAVVHTAAVLDDGVVDLLTPERVDRVMRPKVEGALHLHELTRHLDLSAFVLFSAAAGTLGGAGQANYGAANVFLDALARHRRARGLTALSLVWGMWAEERGMAGRLTEAERARAARGGVAPLSAAEGLALFDAALAAAVTEPVLLPVAVDLPTLRARAADGGILPVFRGLVRTPVRRRRPTAVPAGASAAGSGASHGGAEQTPAQRLAGLSPAERERTVLDLVRGQVAAVLGYKSAEHIGEEQAFKELGFDSLTAVELRNRLGAAAGLRLPATLIYDYPNPAALARHLLDELAPEGTSGRRLSVLEDLDRLEGTFSSLDPAELAVAAGDDAAHARVAVRLQTLLAQWNDARTAADGTAAGEIEDASDDELFALIDKKFGQG</sequence>
<feature type="domain" description="PKS/mFAS DH" evidence="13">
    <location>
        <begin position="925"/>
        <end position="1206"/>
    </location>
</feature>
<dbReference type="FunFam" id="3.40.366.10:FF:000002">
    <property type="entry name" value="Probable polyketide synthase 2"/>
    <property type="match status" value="4"/>
</dbReference>
<feature type="region of interest" description="N-terminal hotdog fold" evidence="9">
    <location>
        <begin position="5714"/>
        <end position="5843"/>
    </location>
</feature>
<dbReference type="PROSITE" id="PS50075">
    <property type="entry name" value="CARRIER"/>
    <property type="match status" value="4"/>
</dbReference>
<dbReference type="Gene3D" id="3.40.366.10">
    <property type="entry name" value="Malonyl-Coenzyme A Acyl Carrier Protein, domain 2"/>
    <property type="match status" value="4"/>
</dbReference>
<dbReference type="Pfam" id="PF00109">
    <property type="entry name" value="ketoacyl-synt"/>
    <property type="match status" value="4"/>
</dbReference>
<dbReference type="EMBL" id="CP024985">
    <property type="protein sequence ID" value="ATZ23550.1"/>
    <property type="molecule type" value="Genomic_DNA"/>
</dbReference>
<dbReference type="Gene3D" id="3.30.70.3290">
    <property type="match status" value="4"/>
</dbReference>
<dbReference type="GO" id="GO:0033068">
    <property type="term" value="P:macrolide biosynthetic process"/>
    <property type="evidence" value="ECO:0007669"/>
    <property type="project" value="UniProtKB-ARBA"/>
</dbReference>
<dbReference type="InterPro" id="IPR006162">
    <property type="entry name" value="Ppantetheine_attach_site"/>
</dbReference>
<dbReference type="InterPro" id="IPR001227">
    <property type="entry name" value="Ac_transferase_dom_sf"/>
</dbReference>
<feature type="region of interest" description="Disordered" evidence="10">
    <location>
        <begin position="6488"/>
        <end position="6521"/>
    </location>
</feature>
<evidence type="ECO:0000256" key="3">
    <source>
        <dbReference type="ARBA" id="ARBA00022450"/>
    </source>
</evidence>
<evidence type="ECO:0000256" key="7">
    <source>
        <dbReference type="ARBA" id="ARBA00023268"/>
    </source>
</evidence>
<feature type="domain" description="Ketosynthase family 3 (KS3)" evidence="12">
    <location>
        <begin position="4830"/>
        <end position="5255"/>
    </location>
</feature>
<feature type="active site" description="Proton donor; for dehydratase activity" evidence="9">
    <location>
        <position position="1127"/>
    </location>
</feature>
<dbReference type="CDD" id="cd00833">
    <property type="entry name" value="PKS"/>
    <property type="match status" value="4"/>
</dbReference>
<feature type="region of interest" description="Disordered" evidence="10">
    <location>
        <begin position="5811"/>
        <end position="5861"/>
    </location>
</feature>
<dbReference type="Pfam" id="PF22621">
    <property type="entry name" value="CurL-like_PKS_C"/>
    <property type="match status" value="1"/>
</dbReference>
<dbReference type="InterPro" id="IPR020806">
    <property type="entry name" value="PKS_PP-bd"/>
</dbReference>
<dbReference type="InterPro" id="IPR057326">
    <property type="entry name" value="KR_dom"/>
</dbReference>
<dbReference type="SMART" id="SM00822">
    <property type="entry name" value="PKS_KR"/>
    <property type="match status" value="4"/>
</dbReference>
<keyword evidence="6" id="KW-0045">Antibiotic biosynthesis</keyword>
<proteinExistence type="predicted"/>
<dbReference type="FunFam" id="3.40.47.10:FF:000019">
    <property type="entry name" value="Polyketide synthase type I"/>
    <property type="match status" value="4"/>
</dbReference>
<dbReference type="InterPro" id="IPR049552">
    <property type="entry name" value="PKS_DH_N"/>
</dbReference>
<dbReference type="InterPro" id="IPR013968">
    <property type="entry name" value="PKS_KR"/>
</dbReference>
<feature type="domain" description="Ketosynthase family 3 (KS3)" evidence="12">
    <location>
        <begin position="3355"/>
        <end position="3781"/>
    </location>
</feature>
<evidence type="ECO:0000256" key="6">
    <source>
        <dbReference type="ARBA" id="ARBA00023194"/>
    </source>
</evidence>
<dbReference type="PANTHER" id="PTHR43775:SF51">
    <property type="entry name" value="INACTIVE PHENOLPHTHIOCEROL SYNTHESIS POLYKETIDE SYNTHASE TYPE I PKS1-RELATED"/>
    <property type="match status" value="1"/>
</dbReference>
<keyword evidence="7" id="KW-0511">Multifunctional enzyme</keyword>
<evidence type="ECO:0000313" key="15">
    <source>
        <dbReference type="Proteomes" id="UP000231791"/>
    </source>
</evidence>
<dbReference type="PROSITE" id="PS52004">
    <property type="entry name" value="KS3_2"/>
    <property type="match status" value="4"/>
</dbReference>
<dbReference type="InterPro" id="IPR049551">
    <property type="entry name" value="PKS_DH_C"/>
</dbReference>
<dbReference type="SMART" id="SM00825">
    <property type="entry name" value="PKS_KS"/>
    <property type="match status" value="4"/>
</dbReference>
<dbReference type="InterPro" id="IPR049900">
    <property type="entry name" value="PKS_mFAS_DH"/>
</dbReference>
<dbReference type="InterPro" id="IPR016036">
    <property type="entry name" value="Malonyl_transacylase_ACP-bd"/>
</dbReference>
<dbReference type="SMART" id="SM00823">
    <property type="entry name" value="PKS_PP"/>
    <property type="match status" value="4"/>
</dbReference>
<dbReference type="Gene3D" id="3.40.47.10">
    <property type="match status" value="4"/>
</dbReference>
<dbReference type="Pfam" id="PF08659">
    <property type="entry name" value="KR"/>
    <property type="match status" value="4"/>
</dbReference>
<feature type="domain" description="Carrier" evidence="11">
    <location>
        <begin position="3263"/>
        <end position="3338"/>
    </location>
</feature>
<dbReference type="GeneID" id="49382755"/>
<dbReference type="Pfam" id="PF18369">
    <property type="entry name" value="PKS_DE"/>
    <property type="match status" value="1"/>
</dbReference>
<dbReference type="GO" id="GO:0031177">
    <property type="term" value="F:phosphopantetheine binding"/>
    <property type="evidence" value="ECO:0007669"/>
    <property type="project" value="InterPro"/>
</dbReference>
<feature type="region of interest" description="C-terminal hotdog fold" evidence="9">
    <location>
        <begin position="1066"/>
        <end position="1206"/>
    </location>
</feature>
<feature type="active site" description="Proton donor; for dehydratase activity" evidence="9">
    <location>
        <position position="5922"/>
    </location>
</feature>
<comment type="cofactor">
    <cofactor evidence="1">
        <name>pantetheine 4'-phosphate</name>
        <dbReference type="ChEBI" id="CHEBI:47942"/>
    </cofactor>
</comment>
<reference evidence="14 15" key="1">
    <citation type="submission" date="2017-11" db="EMBL/GenBank/DDBJ databases">
        <title>Complete genome sequence of Streptomyces lavendulae subsp. lavendulae CCM 3239 (formerly 'Streptomyces aureofaciens CCM 3239'), the producer of the angucycline-type antibiotic auricin.</title>
        <authorList>
            <person name="Busche T."/>
            <person name="Novakova R."/>
            <person name="Al'Dilaimi A."/>
            <person name="Homerova D."/>
            <person name="Feckova L."/>
            <person name="Rezuchova B."/>
            <person name="Mingyar E."/>
            <person name="Csolleiova D."/>
            <person name="Bekeova C."/>
            <person name="Winkler A."/>
            <person name="Sevcikova B."/>
            <person name="Kalinowski J."/>
            <person name="Kormanec J."/>
            <person name="Ruckert C."/>
        </authorList>
    </citation>
    <scope>NUCLEOTIDE SEQUENCE [LARGE SCALE GENOMIC DNA]</scope>
    <source>
        <strain evidence="14 15">CCM 3239</strain>
    </source>
</reference>
<feature type="compositionally biased region" description="Basic and acidic residues" evidence="10">
    <location>
        <begin position="1027"/>
        <end position="1037"/>
    </location>
</feature>
<dbReference type="Proteomes" id="UP000231791">
    <property type="component" value="Chromosome"/>
</dbReference>
<keyword evidence="5 14" id="KW-0808">Transferase</keyword>
<dbReference type="EC" id="2.3.1.94" evidence="14"/>
<dbReference type="SMART" id="SM01294">
    <property type="entry name" value="PKS_PP_betabranch"/>
    <property type="match status" value="4"/>
</dbReference>
<keyword evidence="4" id="KW-0597">Phosphoprotein</keyword>
<dbReference type="PROSITE" id="PS52019">
    <property type="entry name" value="PKS_MFAS_DH"/>
    <property type="match status" value="2"/>
</dbReference>
<dbReference type="InterPro" id="IPR036736">
    <property type="entry name" value="ACP-like_sf"/>
</dbReference>
<feature type="domain" description="Carrier" evidence="11">
    <location>
        <begin position="4733"/>
        <end position="4808"/>
    </location>
</feature>
<dbReference type="InterPro" id="IPR016039">
    <property type="entry name" value="Thiolase-like"/>
</dbReference>
<name>A0A2K8PBR0_STRLA</name>
<dbReference type="InterPro" id="IPR020807">
    <property type="entry name" value="PKS_DH"/>
</dbReference>
<dbReference type="InterPro" id="IPR015083">
    <property type="entry name" value="NorB/c/GfsB-D-like_docking"/>
</dbReference>
<dbReference type="InterPro" id="IPR042104">
    <property type="entry name" value="PKS_dehydratase_sf"/>
</dbReference>
<dbReference type="Pfam" id="PF16197">
    <property type="entry name" value="KAsynt_C_assoc"/>
    <property type="match status" value="3"/>
</dbReference>